<proteinExistence type="inferred from homology"/>
<gene>
    <name evidence="3" type="ORF">SAMN04488561_6920</name>
</gene>
<dbReference type="STRING" id="561176.SAMN04488561_6920"/>
<dbReference type="Gene3D" id="1.50.10.10">
    <property type="match status" value="1"/>
</dbReference>
<dbReference type="OrthoDB" id="5141876at2"/>
<sequence>MRSNARTELEKVILPFWLEHGIDPGHGGFHTCFDNRGRTLASTDKYTWSQGRFVWLLARAAGLADRDRLDADAAALVRHAEAGAAFLARHAIRDDATCHFVTATDGTPAAGPNGETRSVYADCFVVMGLAELAAVTAEPGWLELAEPILARAARDIDDGTAPTPPYDVPPGFAAFGPRMILLNTLLVHAEARQRLGGLPEPDRDRLDSALDVMLGHRLPDGTFVEMRPTGPGLDETLVARHRVPGHALEGLWVALHTAELLGRRDVVPDLLASVAPLCASAWDETHGGLFRYVDRAAPAAPRGHDSGTPYERLLARTWDTKLWWVHTEAAYTTALAARRYGDTGAGEWFDRIWDYTLDTFPGGADGAEWIQIRDRAGRPLDEVVALPVKDPFHIARNLLQLVELEAQP</sequence>
<dbReference type="PANTHER" id="PTHR15108">
    <property type="entry name" value="N-ACYLGLUCOSAMINE-2-EPIMERASE"/>
    <property type="match status" value="1"/>
</dbReference>
<dbReference type="AlphaFoldDB" id="A0A1H5PYS1"/>
<accession>A0A1H5PYS1</accession>
<dbReference type="SUPFAM" id="SSF48208">
    <property type="entry name" value="Six-hairpin glycosidases"/>
    <property type="match status" value="1"/>
</dbReference>
<keyword evidence="4" id="KW-1185">Reference proteome</keyword>
<dbReference type="GO" id="GO:0005975">
    <property type="term" value="P:carbohydrate metabolic process"/>
    <property type="evidence" value="ECO:0007669"/>
    <property type="project" value="InterPro"/>
</dbReference>
<dbReference type="InterPro" id="IPR008928">
    <property type="entry name" value="6-hairpin_glycosidase_sf"/>
</dbReference>
<keyword evidence="2" id="KW-0413">Isomerase</keyword>
<evidence type="ECO:0000256" key="1">
    <source>
        <dbReference type="ARBA" id="ARBA00008558"/>
    </source>
</evidence>
<evidence type="ECO:0000256" key="2">
    <source>
        <dbReference type="ARBA" id="ARBA00023235"/>
    </source>
</evidence>
<dbReference type="Proteomes" id="UP000181980">
    <property type="component" value="Unassembled WGS sequence"/>
</dbReference>
<comment type="similarity">
    <text evidence="1">Belongs to the N-acylglucosamine 2-epimerase family.</text>
</comment>
<dbReference type="EMBL" id="FNUC01000004">
    <property type="protein sequence ID" value="SEF18849.1"/>
    <property type="molecule type" value="Genomic_DNA"/>
</dbReference>
<protein>
    <submittedName>
        <fullName evidence="3">N-acylglucosamine 2-epimerase</fullName>
    </submittedName>
</protein>
<dbReference type="InterPro" id="IPR012341">
    <property type="entry name" value="6hp_glycosidase-like_sf"/>
</dbReference>
<reference evidence="4" key="1">
    <citation type="submission" date="2016-10" db="EMBL/GenBank/DDBJ databases">
        <authorList>
            <person name="Varghese N."/>
            <person name="Submissions S."/>
        </authorList>
    </citation>
    <scope>NUCLEOTIDE SEQUENCE [LARGE SCALE GENOMIC DNA]</scope>
    <source>
        <strain evidence="4">DSM 45237</strain>
    </source>
</reference>
<dbReference type="Pfam" id="PF07221">
    <property type="entry name" value="GlcNAc_2-epim"/>
    <property type="match status" value="1"/>
</dbReference>
<dbReference type="RefSeq" id="WP_069111391.1">
    <property type="nucleotide sequence ID" value="NZ_FNUC01000004.1"/>
</dbReference>
<organism evidence="3 4">
    <name type="scientific">Jiangella alba</name>
    <dbReference type="NCBI Taxonomy" id="561176"/>
    <lineage>
        <taxon>Bacteria</taxon>
        <taxon>Bacillati</taxon>
        <taxon>Actinomycetota</taxon>
        <taxon>Actinomycetes</taxon>
        <taxon>Jiangellales</taxon>
        <taxon>Jiangellaceae</taxon>
        <taxon>Jiangella</taxon>
    </lineage>
</organism>
<evidence type="ECO:0000313" key="4">
    <source>
        <dbReference type="Proteomes" id="UP000181980"/>
    </source>
</evidence>
<dbReference type="GO" id="GO:0016853">
    <property type="term" value="F:isomerase activity"/>
    <property type="evidence" value="ECO:0007669"/>
    <property type="project" value="UniProtKB-KW"/>
</dbReference>
<dbReference type="InterPro" id="IPR010819">
    <property type="entry name" value="AGE/CE"/>
</dbReference>
<evidence type="ECO:0000313" key="3">
    <source>
        <dbReference type="EMBL" id="SEF18849.1"/>
    </source>
</evidence>
<name>A0A1H5PYS1_9ACTN</name>